<proteinExistence type="predicted"/>
<dbReference type="Pfam" id="PF05139">
    <property type="entry name" value="Erythro_esteras"/>
    <property type="match status" value="1"/>
</dbReference>
<evidence type="ECO:0000313" key="3">
    <source>
        <dbReference type="Proteomes" id="UP000289792"/>
    </source>
</evidence>
<dbReference type="Gene3D" id="3.30.1870.10">
    <property type="entry name" value="EreA-like, domain 2"/>
    <property type="match status" value="1"/>
</dbReference>
<evidence type="ECO:0000313" key="2">
    <source>
        <dbReference type="EMBL" id="RXJ44604.1"/>
    </source>
</evidence>
<dbReference type="InterPro" id="IPR052036">
    <property type="entry name" value="Hydrolase/PRTase-associated"/>
</dbReference>
<reference evidence="2 3" key="1">
    <citation type="submission" date="2019-01" db="EMBL/GenBank/DDBJ databases">
        <title>Genome sequence of the Antarctic species Gelidibacter gilvus ACAM 158(T).</title>
        <authorList>
            <person name="Bowman J.P."/>
        </authorList>
    </citation>
    <scope>NUCLEOTIDE SEQUENCE [LARGE SCALE GENOMIC DNA]</scope>
    <source>
        <strain evidence="2 3">IC158</strain>
    </source>
</reference>
<comment type="caution">
    <text evidence="2">The sequence shown here is derived from an EMBL/GenBank/DDBJ whole genome shotgun (WGS) entry which is preliminary data.</text>
</comment>
<dbReference type="GO" id="GO:0046677">
    <property type="term" value="P:response to antibiotic"/>
    <property type="evidence" value="ECO:0007669"/>
    <property type="project" value="InterPro"/>
</dbReference>
<dbReference type="InterPro" id="IPR014622">
    <property type="entry name" value="UCP036794_erythomycin"/>
</dbReference>
<accession>A0A4Q0XCX0</accession>
<dbReference type="Proteomes" id="UP000289792">
    <property type="component" value="Unassembled WGS sequence"/>
</dbReference>
<gene>
    <name evidence="2" type="ORF">ESZ48_16730</name>
</gene>
<keyword evidence="3" id="KW-1185">Reference proteome</keyword>
<dbReference type="PANTHER" id="PTHR31299:SF0">
    <property type="entry name" value="ESTERASE, PUTATIVE (AFU_ORTHOLOGUE AFUA_1G05850)-RELATED"/>
    <property type="match status" value="1"/>
</dbReference>
<dbReference type="CDD" id="cd14728">
    <property type="entry name" value="Ere-like"/>
    <property type="match status" value="1"/>
</dbReference>
<dbReference type="EMBL" id="SDDZ01000015">
    <property type="protein sequence ID" value="RXJ44604.1"/>
    <property type="molecule type" value="Genomic_DNA"/>
</dbReference>
<keyword evidence="1" id="KW-1133">Transmembrane helix</keyword>
<dbReference type="OrthoDB" id="9810066at2"/>
<dbReference type="PANTHER" id="PTHR31299">
    <property type="entry name" value="ESTERASE, PUTATIVE (AFU_ORTHOLOGUE AFUA_1G05850)-RELATED"/>
    <property type="match status" value="1"/>
</dbReference>
<dbReference type="SUPFAM" id="SSF159501">
    <property type="entry name" value="EreA/ChaN-like"/>
    <property type="match status" value="1"/>
</dbReference>
<dbReference type="AlphaFoldDB" id="A0A4Q0XCX0"/>
<sequence length="453" mass="51725">MSYQLLDKHTNNGYLDSLMNQLLMNYFLGFILLFGTMLSSAQNMKQKAIPLEGDTSLDRLISAAADKELVLLGEASHGTHEYYLWRDKISRRLISEQDFNFIAVEGDFASLYHLNLYVKNLDGAANSAKEVLLKLHRWPTWMWANEEVVALAEWLRNHNDKLPQHKKVGFYGMDVYDEWNSKKVVLDLLKTTDQTAYAYVKDQYKCFDPHKGDSWSYAHAVNAGKDACTTATRNVVEYIRSNRSKLSGLSDDTYFYLLQNTIVVQNAEEFYRESVASTGPSSWNSRVHHMHGTVNDLLNLYGENSKGIVWAHNTHIGDAEYTSMRNAGQKNIGQLTREGLGDANVFLIGFTTYEGKVMAGSRWGAPMKEMTIPPAIPNSIEYILNQVDQDRFYLIFDEEDRKEKNLKALGNRAVGVVYNPRGDSRQFVPTIIPLRYDALFFFKKTSALRVLKK</sequence>
<dbReference type="PIRSF" id="PIRSF036794">
    <property type="entry name" value="UCP_erythr_ester"/>
    <property type="match status" value="1"/>
</dbReference>
<organism evidence="2 3">
    <name type="scientific">Gelidibacter gilvus</name>
    <dbReference type="NCBI Taxonomy" id="59602"/>
    <lineage>
        <taxon>Bacteria</taxon>
        <taxon>Pseudomonadati</taxon>
        <taxon>Bacteroidota</taxon>
        <taxon>Flavobacteriia</taxon>
        <taxon>Flavobacteriales</taxon>
        <taxon>Flavobacteriaceae</taxon>
        <taxon>Gelidibacter</taxon>
    </lineage>
</organism>
<protein>
    <submittedName>
        <fullName evidence="2">Erythromycin esterase family protein</fullName>
    </submittedName>
</protein>
<feature type="transmembrane region" description="Helical" evidence="1">
    <location>
        <begin position="23"/>
        <end position="41"/>
    </location>
</feature>
<keyword evidence="1" id="KW-0812">Transmembrane</keyword>
<dbReference type="InterPro" id="IPR007815">
    <property type="entry name" value="Emycin_Estase"/>
</dbReference>
<name>A0A4Q0XCX0_9FLAO</name>
<keyword evidence="1" id="KW-0472">Membrane</keyword>
<dbReference type="Gene3D" id="3.40.1660.10">
    <property type="entry name" value="EreA-like (biosynthetic domain)"/>
    <property type="match status" value="1"/>
</dbReference>
<evidence type="ECO:0000256" key="1">
    <source>
        <dbReference type="SAM" id="Phobius"/>
    </source>
</evidence>